<dbReference type="Proteomes" id="UP001152622">
    <property type="component" value="Chromosome 6"/>
</dbReference>
<dbReference type="EMBL" id="JAINUF010000006">
    <property type="protein sequence ID" value="KAJ8357545.1"/>
    <property type="molecule type" value="Genomic_DNA"/>
</dbReference>
<accession>A0A9Q1FGA8</accession>
<protein>
    <submittedName>
        <fullName evidence="2">Uncharacterized protein</fullName>
    </submittedName>
</protein>
<proteinExistence type="predicted"/>
<comment type="caution">
    <text evidence="2">The sequence shown here is derived from an EMBL/GenBank/DDBJ whole genome shotgun (WGS) entry which is preliminary data.</text>
</comment>
<feature type="compositionally biased region" description="Basic and acidic residues" evidence="1">
    <location>
        <begin position="34"/>
        <end position="46"/>
    </location>
</feature>
<evidence type="ECO:0000256" key="1">
    <source>
        <dbReference type="SAM" id="MobiDB-lite"/>
    </source>
</evidence>
<dbReference type="AlphaFoldDB" id="A0A9Q1FGA8"/>
<feature type="region of interest" description="Disordered" evidence="1">
    <location>
        <begin position="1"/>
        <end position="46"/>
    </location>
</feature>
<evidence type="ECO:0000313" key="2">
    <source>
        <dbReference type="EMBL" id="KAJ8357545.1"/>
    </source>
</evidence>
<sequence length="88" mass="10104">MTLRNLFIPGRNEGTIPGRQQREAFDESSQPQKADGKELSLRTAEKDGLCVQKDSRWEETAAPGRAIEAREERRLLQRDFQHIRGRGL</sequence>
<gene>
    <name evidence="2" type="ORF">SKAU_G00203390</name>
</gene>
<keyword evidence="3" id="KW-1185">Reference proteome</keyword>
<evidence type="ECO:0000313" key="3">
    <source>
        <dbReference type="Proteomes" id="UP001152622"/>
    </source>
</evidence>
<name>A0A9Q1FGA8_SYNKA</name>
<organism evidence="2 3">
    <name type="scientific">Synaphobranchus kaupii</name>
    <name type="common">Kaup's arrowtooth eel</name>
    <dbReference type="NCBI Taxonomy" id="118154"/>
    <lineage>
        <taxon>Eukaryota</taxon>
        <taxon>Metazoa</taxon>
        <taxon>Chordata</taxon>
        <taxon>Craniata</taxon>
        <taxon>Vertebrata</taxon>
        <taxon>Euteleostomi</taxon>
        <taxon>Actinopterygii</taxon>
        <taxon>Neopterygii</taxon>
        <taxon>Teleostei</taxon>
        <taxon>Anguilliformes</taxon>
        <taxon>Synaphobranchidae</taxon>
        <taxon>Synaphobranchus</taxon>
    </lineage>
</organism>
<reference evidence="2" key="1">
    <citation type="journal article" date="2023" name="Science">
        <title>Genome structures resolve the early diversification of teleost fishes.</title>
        <authorList>
            <person name="Parey E."/>
            <person name="Louis A."/>
            <person name="Montfort J."/>
            <person name="Bouchez O."/>
            <person name="Roques C."/>
            <person name="Iampietro C."/>
            <person name="Lluch J."/>
            <person name="Castinel A."/>
            <person name="Donnadieu C."/>
            <person name="Desvignes T."/>
            <person name="Floi Bucao C."/>
            <person name="Jouanno E."/>
            <person name="Wen M."/>
            <person name="Mejri S."/>
            <person name="Dirks R."/>
            <person name="Jansen H."/>
            <person name="Henkel C."/>
            <person name="Chen W.J."/>
            <person name="Zahm M."/>
            <person name="Cabau C."/>
            <person name="Klopp C."/>
            <person name="Thompson A.W."/>
            <person name="Robinson-Rechavi M."/>
            <person name="Braasch I."/>
            <person name="Lecointre G."/>
            <person name="Bobe J."/>
            <person name="Postlethwait J.H."/>
            <person name="Berthelot C."/>
            <person name="Roest Crollius H."/>
            <person name="Guiguen Y."/>
        </authorList>
    </citation>
    <scope>NUCLEOTIDE SEQUENCE</scope>
    <source>
        <strain evidence="2">WJC10195</strain>
    </source>
</reference>